<dbReference type="Proteomes" id="UP000270411">
    <property type="component" value="Chromosome 2"/>
</dbReference>
<accession>A0A3G8H7U6</accession>
<proteinExistence type="predicted"/>
<dbReference type="SUPFAM" id="SSF49354">
    <property type="entry name" value="PapD-like"/>
    <property type="match status" value="1"/>
</dbReference>
<reference evidence="3" key="1">
    <citation type="submission" date="2018-11" db="EMBL/GenBank/DDBJ databases">
        <title>FDA dAtabase for Regulatory Grade micrObial Sequences (FDA-ARGOS): Supporting development and validation of Infectious Disease Dx tests.</title>
        <authorList>
            <person name="Goldberg B."/>
            <person name="Campos J."/>
            <person name="Tallon L."/>
            <person name="Sadzewicz L."/>
            <person name="Zhao X."/>
            <person name="Vavikolanu K."/>
            <person name="Mehta A."/>
            <person name="Aluvathingal J."/>
            <person name="Nadendla S."/>
            <person name="Geyer C."/>
            <person name="Nandy P."/>
            <person name="Yan Y."/>
            <person name="Sichtig H."/>
        </authorList>
    </citation>
    <scope>NUCLEOTIDE SEQUENCE [LARGE SCALE GENOMIC DNA]</scope>
    <source>
        <strain evidence="3">FDAARGOS_614</strain>
    </source>
</reference>
<dbReference type="PANTHER" id="PTHR30251:SF4">
    <property type="entry name" value="SLR1668 PROTEIN"/>
    <property type="match status" value="1"/>
</dbReference>
<gene>
    <name evidence="2" type="ORF">EHF44_24945</name>
</gene>
<dbReference type="GO" id="GO:0030288">
    <property type="term" value="C:outer membrane-bounded periplasmic space"/>
    <property type="evidence" value="ECO:0007669"/>
    <property type="project" value="InterPro"/>
</dbReference>
<dbReference type="InterPro" id="IPR050643">
    <property type="entry name" value="Periplasmic_pilus_chap"/>
</dbReference>
<dbReference type="OrthoDB" id="511700at2"/>
<dbReference type="InterPro" id="IPR016147">
    <property type="entry name" value="Pili_assmbl_chaperone_N"/>
</dbReference>
<dbReference type="GO" id="GO:0071555">
    <property type="term" value="P:cell wall organization"/>
    <property type="evidence" value="ECO:0007669"/>
    <property type="project" value="InterPro"/>
</dbReference>
<dbReference type="RefSeq" id="WP_124686358.1">
    <property type="nucleotide sequence ID" value="NZ_CP033970.1"/>
</dbReference>
<dbReference type="InterPro" id="IPR008962">
    <property type="entry name" value="PapD-like_sf"/>
</dbReference>
<feature type="domain" description="Pili assembly chaperone N-terminal" evidence="1">
    <location>
        <begin position="34"/>
        <end position="149"/>
    </location>
</feature>
<dbReference type="Pfam" id="PF00345">
    <property type="entry name" value="PapD_N"/>
    <property type="match status" value="1"/>
</dbReference>
<evidence type="ECO:0000259" key="1">
    <source>
        <dbReference type="Pfam" id="PF00345"/>
    </source>
</evidence>
<dbReference type="InterPro" id="IPR013783">
    <property type="entry name" value="Ig-like_fold"/>
</dbReference>
<dbReference type="AlphaFoldDB" id="A0A3G8H7U6"/>
<evidence type="ECO:0000313" key="2">
    <source>
        <dbReference type="EMBL" id="AZG16627.1"/>
    </source>
</evidence>
<sequence length="254" mass="26943">MPIAAPAWRPASWSWPALALAVPGFCLPVHATSLQISPVRVDLPAGPGAAALTLRNAAGAPIHAQVRVFRWTQADGDDVLTPADDVLASPPIVRIGGNGEQMIRVVRPGKTPATAEQSYRLLIDELPQRDAPADQSGVRVQLRYSVPVFAGTPPDGPVPRLAVALWRDDGEWRLAARNEGVRHARLSAVTLVSGSRRATVTEGLLGYALRGATRVWKVRLPAAFAPAAGMRLEADVNGETQRLPVAAGRPEASP</sequence>
<dbReference type="PANTHER" id="PTHR30251">
    <property type="entry name" value="PILUS ASSEMBLY CHAPERONE"/>
    <property type="match status" value="1"/>
</dbReference>
<evidence type="ECO:0000313" key="3">
    <source>
        <dbReference type="Proteomes" id="UP000270411"/>
    </source>
</evidence>
<protein>
    <submittedName>
        <fullName evidence="2">Molecular chaperone</fullName>
    </submittedName>
</protein>
<dbReference type="Gene3D" id="2.60.40.10">
    <property type="entry name" value="Immunoglobulins"/>
    <property type="match status" value="1"/>
</dbReference>
<dbReference type="EMBL" id="CP033970">
    <property type="protein sequence ID" value="AZG16627.1"/>
    <property type="molecule type" value="Genomic_DNA"/>
</dbReference>
<organism evidence="2 3">
    <name type="scientific">Cupriavidus pauculus</name>
    <dbReference type="NCBI Taxonomy" id="82633"/>
    <lineage>
        <taxon>Bacteria</taxon>
        <taxon>Pseudomonadati</taxon>
        <taxon>Pseudomonadota</taxon>
        <taxon>Betaproteobacteria</taxon>
        <taxon>Burkholderiales</taxon>
        <taxon>Burkholderiaceae</taxon>
        <taxon>Cupriavidus</taxon>
    </lineage>
</organism>
<name>A0A3G8H7U6_9BURK</name>
<dbReference type="KEGG" id="cpau:EHF44_24945"/>